<dbReference type="InterPro" id="IPR011009">
    <property type="entry name" value="Kinase-like_dom_sf"/>
</dbReference>
<gene>
    <name evidence="2" type="ORF">HZY85_07205</name>
</gene>
<dbReference type="SUPFAM" id="SSF56112">
    <property type="entry name" value="Protein kinase-like (PK-like)"/>
    <property type="match status" value="1"/>
</dbReference>
<dbReference type="InterPro" id="IPR002575">
    <property type="entry name" value="Aminoglycoside_PTrfase"/>
</dbReference>
<accession>A0ABX2T198</accession>
<dbReference type="PANTHER" id="PTHR40086:SF1">
    <property type="entry name" value="CELL CYCLE REGULATOR CCRZ"/>
    <property type="match status" value="1"/>
</dbReference>
<name>A0ABX2T198_9BACL</name>
<proteinExistence type="predicted"/>
<comment type="caution">
    <text evidence="2">The sequence shown here is derived from an EMBL/GenBank/DDBJ whole genome shotgun (WGS) entry which is preliminary data.</text>
</comment>
<dbReference type="Proteomes" id="UP000531840">
    <property type="component" value="Unassembled WGS sequence"/>
</dbReference>
<dbReference type="RefSeq" id="WP_179941739.1">
    <property type="nucleotide sequence ID" value="NZ_JACBYF010000019.1"/>
</dbReference>
<organism evidence="2 3">
    <name type="scientific">Gemelliphila palaticanis</name>
    <dbReference type="NCBI Taxonomy" id="81950"/>
    <lineage>
        <taxon>Bacteria</taxon>
        <taxon>Bacillati</taxon>
        <taxon>Bacillota</taxon>
        <taxon>Bacilli</taxon>
        <taxon>Bacillales</taxon>
        <taxon>Gemellaceae</taxon>
        <taxon>Gemelliphila</taxon>
    </lineage>
</organism>
<protein>
    <submittedName>
        <fullName evidence="2">Phosphotransferase family protein</fullName>
    </submittedName>
</protein>
<reference evidence="2 3" key="1">
    <citation type="submission" date="2020-07" db="EMBL/GenBank/DDBJ databases">
        <title>MOT database genomes.</title>
        <authorList>
            <person name="Joseph S."/>
            <person name="Aduse-Opoku J."/>
            <person name="Hashim A."/>
            <person name="Wade W."/>
            <person name="Curtis M."/>
        </authorList>
    </citation>
    <scope>NUCLEOTIDE SEQUENCE [LARGE SCALE GENOMIC DNA]</scope>
    <source>
        <strain evidence="2 3">CIP 106318</strain>
    </source>
</reference>
<dbReference type="InterPro" id="IPR052077">
    <property type="entry name" value="CcrZ_PhaseVar_Mediator"/>
</dbReference>
<feature type="domain" description="Aminoglycoside phosphotransferase" evidence="1">
    <location>
        <begin position="128"/>
        <end position="213"/>
    </location>
</feature>
<sequence>MQKEYYQMGWTLGTDQSEEYYFSKNDNRYFIKENSSPIIATLSAENIVPKLKWTKRLSSGKVITAQDFENGKTLTKEQMLDSRIPKILKKVHNSEKIKKIMISQGYEERTPEQLFSNLKKIISDELLRNSDIAMALNYLEKNIPKFSAKVCTPCHTDVHKDNWLLSDSNKLFLVDWEEAFLGDSAIDVSFILYKYIPQENWQEWLNSYGAILDLPYRLKLKWYITLQSLIMVVWYKEKQQFSNMNEWLIFIKKIFTEYI</sequence>
<evidence type="ECO:0000259" key="1">
    <source>
        <dbReference type="Pfam" id="PF01636"/>
    </source>
</evidence>
<keyword evidence="3" id="KW-1185">Reference proteome</keyword>
<dbReference type="Gene3D" id="3.90.1200.10">
    <property type="match status" value="1"/>
</dbReference>
<evidence type="ECO:0000313" key="2">
    <source>
        <dbReference type="EMBL" id="NYS47956.1"/>
    </source>
</evidence>
<dbReference type="EMBL" id="JACBYF010000019">
    <property type="protein sequence ID" value="NYS47956.1"/>
    <property type="molecule type" value="Genomic_DNA"/>
</dbReference>
<dbReference type="PANTHER" id="PTHR40086">
    <property type="entry name" value="PHOSPHOTRANSFERASE YTMP-RELATED"/>
    <property type="match status" value="1"/>
</dbReference>
<evidence type="ECO:0000313" key="3">
    <source>
        <dbReference type="Proteomes" id="UP000531840"/>
    </source>
</evidence>
<dbReference type="Pfam" id="PF01636">
    <property type="entry name" value="APH"/>
    <property type="match status" value="1"/>
</dbReference>